<dbReference type="InterPro" id="IPR035595">
    <property type="entry name" value="UDP_glycos_trans_CS"/>
</dbReference>
<dbReference type="PANTHER" id="PTHR48043:SF114">
    <property type="entry name" value="IP04436P-RELATED"/>
    <property type="match status" value="1"/>
</dbReference>
<accession>A0ABM5JBZ2</accession>
<dbReference type="Proteomes" id="UP001652680">
    <property type="component" value="Unassembled WGS sequence"/>
</dbReference>
<name>A0ABM5JBZ2_DRORH</name>
<evidence type="ECO:0000256" key="4">
    <source>
        <dbReference type="SAM" id="Phobius"/>
    </source>
</evidence>
<evidence type="ECO:0000256" key="2">
    <source>
        <dbReference type="ARBA" id="ARBA00022676"/>
    </source>
</evidence>
<organism evidence="6 7">
    <name type="scientific">Drosophila rhopaloa</name>
    <name type="common">Fruit fly</name>
    <dbReference type="NCBI Taxonomy" id="1041015"/>
    <lineage>
        <taxon>Eukaryota</taxon>
        <taxon>Metazoa</taxon>
        <taxon>Ecdysozoa</taxon>
        <taxon>Arthropoda</taxon>
        <taxon>Hexapoda</taxon>
        <taxon>Insecta</taxon>
        <taxon>Pterygota</taxon>
        <taxon>Neoptera</taxon>
        <taxon>Endopterygota</taxon>
        <taxon>Diptera</taxon>
        <taxon>Brachycera</taxon>
        <taxon>Muscomorpha</taxon>
        <taxon>Ephydroidea</taxon>
        <taxon>Drosophilidae</taxon>
        <taxon>Drosophila</taxon>
        <taxon>Sophophora</taxon>
    </lineage>
</organism>
<feature type="transmembrane region" description="Helical" evidence="4">
    <location>
        <begin position="1533"/>
        <end position="1555"/>
    </location>
</feature>
<feature type="transmembrane region" description="Helical" evidence="4">
    <location>
        <begin position="1020"/>
        <end position="1039"/>
    </location>
</feature>
<feature type="signal peptide" evidence="5">
    <location>
        <begin position="1"/>
        <end position="20"/>
    </location>
</feature>
<dbReference type="SUPFAM" id="SSF53756">
    <property type="entry name" value="UDP-Glycosyltransferase/glycogen phosphorylase"/>
    <property type="match status" value="3"/>
</dbReference>
<dbReference type="EnsemblMetazoa" id="XM_044460406.1">
    <property type="protein sequence ID" value="XP_044316341.1"/>
    <property type="gene ID" value="LOC108049524"/>
</dbReference>
<dbReference type="Pfam" id="PF00201">
    <property type="entry name" value="UDPGT"/>
    <property type="match status" value="3"/>
</dbReference>
<keyword evidence="2" id="KW-0328">Glycosyltransferase</keyword>
<keyword evidence="5" id="KW-0732">Signal</keyword>
<sequence>MLLLSLFLMTFSMRTEPTEAAQILGLFQHPGKSHFDFFRPMFLALAERGHNISMYSYFPLEKPVTNYTDHVFQGMPLLTDIVDLKIFESEWKPLGLPFKVPTFFMLHDWGLRSCKVALNSPLIAQLLESSIQYDVIILENFSNDCMAAVAHLLKAPVIALSSCAIMPWHYKRMGSPFINHIMPMNFLPYTDEMGLIDRLNNFFHFHTVNTLYNLITQPATDAMIAQRFGPILPPINEIVKNTSLMLINQYYALTGPRPYAPNVIEVGGLQVGPLKPLPQHLLDLLDRSPNGIIYISWGSMVNTNTLPLAKRSALFQSISHLKEYNFVMRWKDDNSLINDKPPNLYTFDWLPQRDLLCHPKVKGFISHGGLLGTTEAVHCGVPMLVTPFYGDQFLNAGAMKQRGFGVIVDFSDFDTDHITRGLGIILDKKFADNVRRSTEAFRERPISPLELAIWWIEHVITSGGAPLIKSEARHNNWIIYNSIDVYLFWLGVVWLLIATLWKLIRGIGSVFVRSKSSSHPKTKQQKFYFSEKTMWPPLGVLVFLAVSFSQPHELVEAAGPLNVLGLFPHPGVSHFHFFHPIMRGLAEAGHDVSVVSHFPDKHPVIRYKDFPLTGIDKLTNSVDLKFFEKRTFYNHFLEFFLLHEWGKQACNFTLRSDALQQILKRRPGHFDVIIMEQFNTDCMMGVAHQLQAPVIALSSCVMMPWHYERMGAPLLPSHVPALFMAQSQDMDFGGRLANWFSTHALNWMYKLLSVPAADALVQYKFGHDVPSVGELAKNTSLFFVNQHYSLSGPKPMPPNVIELGGIHIQKSKPLPDDLQRILDNAEEGVILISWGSMIRANSLSAAKRDGIVRAVARLKQKVIWKWENETLPNQPPNMYIMKWLPQRDILCHPNVKVFMSHGGLMGTSEAAYCGVPVVATPMYGDQFVNTAALVQRGMGTILPFEDIGENTVMRALKKALDKKYYDAAKVVSHAFNHRPQQALQTAIWWVEHVAHTGGAPLLKPSAVHMSRFTYYSLDCYAVLAVILASIIASWLMLIFRPIRITLPENQRRNMCVWKGFCLLALLSLVVSSESLRILAIFPVPSMSHFKFFHPIVRKLAENGHSVDVISPFDDKEPPKGYTNYLLPATTMTDTINLEDFERPLQFLFHYIEFFVLYNMGKENCNTTLHSSAVSEILKHPPGYYDVILLEQFNTDCAMGVAHVLQAPVIGMSSCALMPWHYERLGAPLIPSYISALFQGQSQNMSFAGRLGNWITVHSLNLLYKIFTVPAANAVIRQRFGPGLPSTEDMVRNTSLMLVNQHFSLSGPRPLPPNVIEVGGVHIGPSKPLPSDIQQILDNASKGVILISWGSQLKASSLPAARRDGIVRALGKLEQQVIWKYENDTLPNKPANLHIRKWLPQRDILAHPNLKVFMSHGGLMGITEAVASAVPIVGVPIYGDQSLNIAALVQRGMALQLELTKLDENTVFEALTKAQDPSFKVRAKEVASAYNNRIQDPLETAIWWVEHVGETKGAPLTQPSAVYLSRFVYHSLDVYLVVFLILLLPVITLVGLIRLCRKEEPKSSPKLKSKRN</sequence>
<keyword evidence="4" id="KW-0472">Membrane</keyword>
<keyword evidence="3" id="KW-0808">Transferase</keyword>
<evidence type="ECO:0000256" key="3">
    <source>
        <dbReference type="ARBA" id="ARBA00022679"/>
    </source>
</evidence>
<keyword evidence="7" id="KW-1185">Reference proteome</keyword>
<evidence type="ECO:0000256" key="1">
    <source>
        <dbReference type="ARBA" id="ARBA00009995"/>
    </source>
</evidence>
<protein>
    <recommendedName>
        <fullName evidence="8">UDP-glycosyltransferases domain-containing protein</fullName>
    </recommendedName>
</protein>
<keyword evidence="4" id="KW-0812">Transmembrane</keyword>
<feature type="transmembrane region" description="Helical" evidence="4">
    <location>
        <begin position="1060"/>
        <end position="1081"/>
    </location>
</feature>
<feature type="chain" id="PRO_5045271259" description="UDP-glycosyltransferases domain-containing protein" evidence="5">
    <location>
        <begin position="21"/>
        <end position="1571"/>
    </location>
</feature>
<reference evidence="7" key="1">
    <citation type="journal article" date="2021" name="Elife">
        <title>Highly contiguous assemblies of 101 drosophilid genomes.</title>
        <authorList>
            <person name="Kim B.Y."/>
            <person name="Wang J.R."/>
            <person name="Miller D.E."/>
            <person name="Barmina O."/>
            <person name="Delaney E."/>
            <person name="Thompson A."/>
            <person name="Comeault A.A."/>
            <person name="Peede D."/>
            <person name="D'Agostino E.R."/>
            <person name="Pelaez J."/>
            <person name="Aguilar J.M."/>
            <person name="Haji D."/>
            <person name="Matsunaga T."/>
            <person name="Armstrong E.E."/>
            <person name="Zych M."/>
            <person name="Ogawa Y."/>
            <person name="Stamenkovic-Radak M."/>
            <person name="Jelic M."/>
            <person name="Veselinovic M.S."/>
            <person name="Tanaskovic M."/>
            <person name="Eric P."/>
            <person name="Gao J.J."/>
            <person name="Katoh T.K."/>
            <person name="Toda M.J."/>
            <person name="Watabe H."/>
            <person name="Watada M."/>
            <person name="Davis J.S."/>
            <person name="Moyle L.C."/>
            <person name="Manoli G."/>
            <person name="Bertolini E."/>
            <person name="Kostal V."/>
            <person name="Hawley R.S."/>
            <person name="Takahashi A."/>
            <person name="Jones C.D."/>
            <person name="Price D.K."/>
            <person name="Whiteman N."/>
            <person name="Kopp A."/>
            <person name="Matute D.R."/>
            <person name="Petrov D.A."/>
        </authorList>
    </citation>
    <scope>NUCLEOTIDE SEQUENCE [LARGE SCALE GENOMIC DNA]</scope>
</reference>
<dbReference type="PANTHER" id="PTHR48043">
    <property type="entry name" value="EG:EG0003.4 PROTEIN-RELATED"/>
    <property type="match status" value="1"/>
</dbReference>
<evidence type="ECO:0008006" key="8">
    <source>
        <dbReference type="Google" id="ProtNLM"/>
    </source>
</evidence>
<dbReference type="GeneID" id="108049524"/>
<evidence type="ECO:0000313" key="6">
    <source>
        <dbReference type="EnsemblMetazoa" id="XP_044316341.1"/>
    </source>
</evidence>
<reference evidence="6" key="2">
    <citation type="submission" date="2025-05" db="UniProtKB">
        <authorList>
            <consortium name="EnsemblMetazoa"/>
        </authorList>
    </citation>
    <scope>IDENTIFICATION</scope>
</reference>
<dbReference type="CDD" id="cd03784">
    <property type="entry name" value="GT1_Gtf-like"/>
    <property type="match status" value="3"/>
</dbReference>
<dbReference type="RefSeq" id="XP_044316341.1">
    <property type="nucleotide sequence ID" value="XM_044460406.1"/>
</dbReference>
<proteinExistence type="inferred from homology"/>
<evidence type="ECO:0000256" key="5">
    <source>
        <dbReference type="SAM" id="SignalP"/>
    </source>
</evidence>
<dbReference type="InterPro" id="IPR050271">
    <property type="entry name" value="UDP-glycosyltransferase"/>
</dbReference>
<keyword evidence="4" id="KW-1133">Transmembrane helix</keyword>
<dbReference type="InterPro" id="IPR002213">
    <property type="entry name" value="UDP_glucos_trans"/>
</dbReference>
<dbReference type="Gene3D" id="3.40.50.2000">
    <property type="entry name" value="Glycogen Phosphorylase B"/>
    <property type="match status" value="6"/>
</dbReference>
<evidence type="ECO:0000313" key="7">
    <source>
        <dbReference type="Proteomes" id="UP001652680"/>
    </source>
</evidence>
<comment type="similarity">
    <text evidence="1">Belongs to the UDP-glycosyltransferase family.</text>
</comment>
<dbReference type="PROSITE" id="PS00375">
    <property type="entry name" value="UDPGT"/>
    <property type="match status" value="3"/>
</dbReference>